<name>A0A848HHD4_9BURK</name>
<accession>A0A848HHD4</accession>
<organism evidence="2 3">
    <name type="scientific">Ramlibacter agri</name>
    <dbReference type="NCBI Taxonomy" id="2728837"/>
    <lineage>
        <taxon>Bacteria</taxon>
        <taxon>Pseudomonadati</taxon>
        <taxon>Pseudomonadota</taxon>
        <taxon>Betaproteobacteria</taxon>
        <taxon>Burkholderiales</taxon>
        <taxon>Comamonadaceae</taxon>
        <taxon>Ramlibacter</taxon>
    </lineage>
</organism>
<reference evidence="2 3" key="1">
    <citation type="submission" date="2020-04" db="EMBL/GenBank/DDBJ databases">
        <title>Ramlibacter sp. G-1-2-2 isolated from soil.</title>
        <authorList>
            <person name="Dahal R.H."/>
        </authorList>
    </citation>
    <scope>NUCLEOTIDE SEQUENCE [LARGE SCALE GENOMIC DNA]</scope>
    <source>
        <strain evidence="2 3">G-1-2-2</strain>
    </source>
</reference>
<gene>
    <name evidence="2" type="ORF">HHL11_25305</name>
</gene>
<evidence type="ECO:0000256" key="1">
    <source>
        <dbReference type="SAM" id="SignalP"/>
    </source>
</evidence>
<keyword evidence="1" id="KW-0732">Signal</keyword>
<dbReference type="RefSeq" id="WP_169421389.1">
    <property type="nucleotide sequence ID" value="NZ_JABBFX010000003.1"/>
</dbReference>
<feature type="chain" id="PRO_5032384151" description="DUF4124 domain-containing protein" evidence="1">
    <location>
        <begin position="28"/>
        <end position="120"/>
    </location>
</feature>
<evidence type="ECO:0000313" key="3">
    <source>
        <dbReference type="Proteomes" id="UP000541185"/>
    </source>
</evidence>
<dbReference type="Proteomes" id="UP000541185">
    <property type="component" value="Unassembled WGS sequence"/>
</dbReference>
<sequence length="120" mass="12617">MKSLAYIASLALLAGSTFYIGVPRAAAQDCSDPRVNTAACQRERGAATQAKSQGKLATKGEDQYQANALKRCERQPEGAARESCHQRVMGTGNTTVSGSVKGGGELRTNEITVPAGEMKN</sequence>
<evidence type="ECO:0000313" key="2">
    <source>
        <dbReference type="EMBL" id="NML47088.1"/>
    </source>
</evidence>
<comment type="caution">
    <text evidence="2">The sequence shown here is derived from an EMBL/GenBank/DDBJ whole genome shotgun (WGS) entry which is preliminary data.</text>
</comment>
<protein>
    <recommendedName>
        <fullName evidence="4">DUF4124 domain-containing protein</fullName>
    </recommendedName>
</protein>
<dbReference type="AlphaFoldDB" id="A0A848HHD4"/>
<feature type="signal peptide" evidence="1">
    <location>
        <begin position="1"/>
        <end position="27"/>
    </location>
</feature>
<evidence type="ECO:0008006" key="4">
    <source>
        <dbReference type="Google" id="ProtNLM"/>
    </source>
</evidence>
<dbReference type="EMBL" id="JABBFX010000003">
    <property type="protein sequence ID" value="NML47088.1"/>
    <property type="molecule type" value="Genomic_DNA"/>
</dbReference>
<proteinExistence type="predicted"/>
<keyword evidence="3" id="KW-1185">Reference proteome</keyword>